<dbReference type="InterPro" id="IPR008979">
    <property type="entry name" value="Galactose-bd-like_sf"/>
</dbReference>
<dbReference type="Pfam" id="PF17132">
    <property type="entry name" value="Glyco_hydro_106"/>
    <property type="match status" value="2"/>
</dbReference>
<dbReference type="PROSITE" id="PS51318">
    <property type="entry name" value="TAT"/>
    <property type="match status" value="1"/>
</dbReference>
<dbReference type="InterPro" id="IPR053161">
    <property type="entry name" value="Ulvan_degrading_GH"/>
</dbReference>
<sequence>MSPLSRRRFLELSSITGLGLLLAPLACSKAGHAQPSSELAKLFANPPRPFQPKFRWWWPHGLVDPEEIRKEIDIMADAGFGGAEIADVHHSVRVDMSSETHGWGTKPWQDAVEAALDQAQKRGLSIDHSIGPSWPAASCLITPDHPGATKELVTVITPWDSSKTFDGEIPAPDTPKSGAKAERYALQAALLSAGSSATDKEMSVDGDSLIDLTDAVSNGVLHWKPTQSGSWIILSYWLRGSAQQPEGGPHTKPESFVVDHFSQAGTQAVKDLWKQKVLTPKIEKLIASVGGNLFEDSIEMETHETLWTPLLLEEFEKRRGYSLLPYLPLVVQKKEDHIIDFEGFDSGHIRHDWWQTLSELFLENHFEALKTWARSLGLGFRGQPYGLRTDAIRAAATLDIAEGESLGFKNLDDYRSLAGGRDMGGNKILSNEAGAFAGSAYGTTWKRVLRTLNPQFAAGVNQSVLHGFAYAEAPTAKWPGFAAFSPYHGRTGYSEAWGPRQPSWQHINDISGYFSRVHLILQQGQPQVDVAFLRQKGYAGSGFGAPWFSKIGVSKGWTHEFISPSTLELPTAKVRNGMLNPDGAAFQLLVFEGDAFHGRKSTFELPAAKRLLALAQAGLPILAVGDWSDPMLSGKRNSEAEKELKAIFSQLLSLKNVANVLSRENIESGVKELGISPRLTHSQAEIVHAERLTDSARYFYFCNNSEKDEQETMVQIPKQSQLAYLYQMDLWTGEIQELASNDAESDATTFEMKLSPRDSKAYVLTKKPLPGISVLETSHSNQDPNSLVLKSWILDVESWIPGDSPSKTIKVKRSTSLDTLPLWSELQEFTEDSGLLTYSCEFEANLDLARSQTATLVWEQLFDTVQITLNGRKLPPHNPLKREVELEGYLKTGKNRLSLQTSTTLNNRLRVFNPSVYGDNKLQLYGISGTVKVTW</sequence>
<keyword evidence="2" id="KW-1185">Reference proteome</keyword>
<dbReference type="InterPro" id="IPR006311">
    <property type="entry name" value="TAT_signal"/>
</dbReference>
<reference evidence="1 2" key="1">
    <citation type="submission" date="2020-07" db="EMBL/GenBank/DDBJ databases">
        <authorList>
            <person name="Feng X."/>
        </authorList>
    </citation>
    <scope>NUCLEOTIDE SEQUENCE [LARGE SCALE GENOMIC DNA]</scope>
    <source>
        <strain evidence="1 2">JCM23202</strain>
    </source>
</reference>
<dbReference type="PANTHER" id="PTHR36848">
    <property type="entry name" value="DNA-BINDING PROTEIN (PUTATIVE SECRETED PROTEIN)-RELATED"/>
    <property type="match status" value="1"/>
</dbReference>
<protein>
    <submittedName>
        <fullName evidence="1">Alpha-L-rhamnosidase</fullName>
    </submittedName>
</protein>
<name>A0A7X1B9A3_9BACT</name>
<dbReference type="EMBL" id="JACHVC010000013">
    <property type="protein sequence ID" value="MBC2608052.1"/>
    <property type="molecule type" value="Genomic_DNA"/>
</dbReference>
<dbReference type="SUPFAM" id="SSF49785">
    <property type="entry name" value="Galactose-binding domain-like"/>
    <property type="match status" value="1"/>
</dbReference>
<evidence type="ECO:0000313" key="2">
    <source>
        <dbReference type="Proteomes" id="UP000526501"/>
    </source>
</evidence>
<dbReference type="Proteomes" id="UP000526501">
    <property type="component" value="Unassembled WGS sequence"/>
</dbReference>
<dbReference type="PANTHER" id="PTHR36848:SF2">
    <property type="entry name" value="SECRETED PROTEIN"/>
    <property type="match status" value="1"/>
</dbReference>
<dbReference type="AlphaFoldDB" id="A0A7X1B9A3"/>
<evidence type="ECO:0000313" key="1">
    <source>
        <dbReference type="EMBL" id="MBC2608052.1"/>
    </source>
</evidence>
<comment type="caution">
    <text evidence="1">The sequence shown here is derived from an EMBL/GenBank/DDBJ whole genome shotgun (WGS) entry which is preliminary data.</text>
</comment>
<dbReference type="RefSeq" id="WP_185661907.1">
    <property type="nucleotide sequence ID" value="NZ_CAWPOO010000013.1"/>
</dbReference>
<proteinExistence type="predicted"/>
<accession>A0A7X1B9A3</accession>
<gene>
    <name evidence="1" type="ORF">H5P27_18505</name>
</gene>
<organism evidence="1 2">
    <name type="scientific">Pelagicoccus albus</name>
    <dbReference type="NCBI Taxonomy" id="415222"/>
    <lineage>
        <taxon>Bacteria</taxon>
        <taxon>Pseudomonadati</taxon>
        <taxon>Verrucomicrobiota</taxon>
        <taxon>Opitutia</taxon>
        <taxon>Puniceicoccales</taxon>
        <taxon>Pelagicoccaceae</taxon>
        <taxon>Pelagicoccus</taxon>
    </lineage>
</organism>